<dbReference type="PROSITE" id="PS50118">
    <property type="entry name" value="HMG_BOX_2"/>
    <property type="match status" value="1"/>
</dbReference>
<dbReference type="GO" id="GO:0030154">
    <property type="term" value="P:cell differentiation"/>
    <property type="evidence" value="ECO:0007669"/>
    <property type="project" value="TreeGrafter"/>
</dbReference>
<protein>
    <submittedName>
        <fullName evidence="6">HMG (High mobility group) box domain-containing protein</fullName>
    </submittedName>
</protein>
<evidence type="ECO:0000313" key="7">
    <source>
        <dbReference type="Proteomes" id="UP000247702"/>
    </source>
</evidence>
<dbReference type="PANTHER" id="PTHR10270">
    <property type="entry name" value="SOX TRANSCRIPTION FACTOR"/>
    <property type="match status" value="1"/>
</dbReference>
<gene>
    <name evidence="6" type="ORF">RCL2_003059700</name>
    <name evidence="5" type="ORF">RclHR1_05020010</name>
</gene>
<feature type="DNA-binding region" description="HMG box" evidence="3">
    <location>
        <begin position="56"/>
        <end position="124"/>
    </location>
</feature>
<dbReference type="AlphaFoldDB" id="A0A2Z6RQR0"/>
<dbReference type="Gene3D" id="1.10.30.10">
    <property type="entry name" value="High mobility group box domain"/>
    <property type="match status" value="1"/>
</dbReference>
<dbReference type="CDD" id="cd01389">
    <property type="entry name" value="HMG-box_ROX1-like"/>
    <property type="match status" value="1"/>
</dbReference>
<evidence type="ECO:0000313" key="6">
    <source>
        <dbReference type="EMBL" id="GET04293.1"/>
    </source>
</evidence>
<organism evidence="5 7">
    <name type="scientific">Rhizophagus clarus</name>
    <dbReference type="NCBI Taxonomy" id="94130"/>
    <lineage>
        <taxon>Eukaryota</taxon>
        <taxon>Fungi</taxon>
        <taxon>Fungi incertae sedis</taxon>
        <taxon>Mucoromycota</taxon>
        <taxon>Glomeromycotina</taxon>
        <taxon>Glomeromycetes</taxon>
        <taxon>Glomerales</taxon>
        <taxon>Glomeraceae</taxon>
        <taxon>Rhizophagus</taxon>
    </lineage>
</organism>
<reference evidence="5 7" key="1">
    <citation type="submission" date="2017-11" db="EMBL/GenBank/DDBJ databases">
        <title>The genome of Rhizophagus clarus HR1 reveals common genetic basis of auxotrophy among arbuscular mycorrhizal fungi.</title>
        <authorList>
            <person name="Kobayashi Y."/>
        </authorList>
    </citation>
    <scope>NUCLEOTIDE SEQUENCE [LARGE SCALE GENOMIC DNA]</scope>
    <source>
        <strain evidence="5 7">HR1</strain>
    </source>
</reference>
<feature type="domain" description="HMG box" evidence="4">
    <location>
        <begin position="56"/>
        <end position="124"/>
    </location>
</feature>
<evidence type="ECO:0000256" key="2">
    <source>
        <dbReference type="ARBA" id="ARBA00023163"/>
    </source>
</evidence>
<keyword evidence="7" id="KW-1185">Reference proteome</keyword>
<dbReference type="Pfam" id="PF00505">
    <property type="entry name" value="HMG_box"/>
    <property type="match status" value="1"/>
</dbReference>
<proteinExistence type="predicted"/>
<dbReference type="Proteomes" id="UP000247702">
    <property type="component" value="Unassembled WGS sequence"/>
</dbReference>
<dbReference type="STRING" id="94130.A0A2Z6RQR0"/>
<keyword evidence="1 3" id="KW-0238">DNA-binding</keyword>
<dbReference type="SUPFAM" id="SSF47095">
    <property type="entry name" value="HMG-box"/>
    <property type="match status" value="1"/>
</dbReference>
<sequence>MSKIYNINSIELFDSDSQVDPEILLQLLLSQTPPPYQLTLPLDDLVNSPPKSNGTIPRPKNSFIIFRNDYSARIKTQSSNMTVAKISRIVSQAWKNQPASVLQFFEILSMVSYQRHRNMYPNYKYAPQKKEKNPQITQSSLILVSDEIEPPKNISYAADLSYDMFSTFDDENTILIDKMLGIFYDKIHL</sequence>
<dbReference type="PANTHER" id="PTHR10270:SF161">
    <property type="entry name" value="SEX-DETERMINING REGION Y PROTEIN"/>
    <property type="match status" value="1"/>
</dbReference>
<dbReference type="GO" id="GO:0001228">
    <property type="term" value="F:DNA-binding transcription activator activity, RNA polymerase II-specific"/>
    <property type="evidence" value="ECO:0007669"/>
    <property type="project" value="TreeGrafter"/>
</dbReference>
<keyword evidence="3" id="KW-0539">Nucleus</keyword>
<evidence type="ECO:0000256" key="3">
    <source>
        <dbReference type="PROSITE-ProRule" id="PRU00267"/>
    </source>
</evidence>
<dbReference type="InterPro" id="IPR009071">
    <property type="entry name" value="HMG_box_dom"/>
</dbReference>
<keyword evidence="2" id="KW-0804">Transcription</keyword>
<dbReference type="InterPro" id="IPR036910">
    <property type="entry name" value="HMG_box_dom_sf"/>
</dbReference>
<comment type="caution">
    <text evidence="5">The sequence shown here is derived from an EMBL/GenBank/DDBJ whole genome shotgun (WGS) entry which is preliminary data.</text>
</comment>
<dbReference type="EMBL" id="BLAL01000338">
    <property type="protein sequence ID" value="GET04293.1"/>
    <property type="molecule type" value="Genomic_DNA"/>
</dbReference>
<dbReference type="GO" id="GO:0000978">
    <property type="term" value="F:RNA polymerase II cis-regulatory region sequence-specific DNA binding"/>
    <property type="evidence" value="ECO:0007669"/>
    <property type="project" value="TreeGrafter"/>
</dbReference>
<dbReference type="InterPro" id="IPR050140">
    <property type="entry name" value="SRY-related_HMG-box_TF-like"/>
</dbReference>
<dbReference type="OrthoDB" id="6247875at2759"/>
<evidence type="ECO:0000256" key="1">
    <source>
        <dbReference type="ARBA" id="ARBA00023125"/>
    </source>
</evidence>
<reference evidence="6" key="2">
    <citation type="submission" date="2019-10" db="EMBL/GenBank/DDBJ databases">
        <title>Conservation and host-specific expression of non-tandemly repeated heterogenous ribosome RNA gene in arbuscular mycorrhizal fungi.</title>
        <authorList>
            <person name="Maeda T."/>
            <person name="Kobayashi Y."/>
            <person name="Nakagawa T."/>
            <person name="Ezawa T."/>
            <person name="Yamaguchi K."/>
            <person name="Bino T."/>
            <person name="Nishimoto Y."/>
            <person name="Shigenobu S."/>
            <person name="Kawaguchi M."/>
        </authorList>
    </citation>
    <scope>NUCLEOTIDE SEQUENCE</scope>
    <source>
        <strain evidence="6">HR1</strain>
    </source>
</reference>
<dbReference type="Proteomes" id="UP000615446">
    <property type="component" value="Unassembled WGS sequence"/>
</dbReference>
<dbReference type="GO" id="GO:0005634">
    <property type="term" value="C:nucleus"/>
    <property type="evidence" value="ECO:0007669"/>
    <property type="project" value="UniProtKB-UniRule"/>
</dbReference>
<accession>A0A2Z6RQR0</accession>
<dbReference type="SMART" id="SM00398">
    <property type="entry name" value="HMG"/>
    <property type="match status" value="1"/>
</dbReference>
<evidence type="ECO:0000313" key="5">
    <source>
        <dbReference type="EMBL" id="GBC03233.1"/>
    </source>
</evidence>
<evidence type="ECO:0000259" key="4">
    <source>
        <dbReference type="PROSITE" id="PS50118"/>
    </source>
</evidence>
<dbReference type="EMBL" id="BEXD01003874">
    <property type="protein sequence ID" value="GBC03233.1"/>
    <property type="molecule type" value="Genomic_DNA"/>
</dbReference>
<name>A0A2Z6RQR0_9GLOM</name>